<sequence>MSETSGEIKSLLESLLTRFEASQITAAKHVEAQLAFNEQVSSDLTHLRRQMDLTQADVDEVRQQRPDPDKQQAAASSHQHQFMPRGGAPQVSSRVQGPVARLVNDGPPLIPQRPVVTITGAGQMPPPASPRGLPQALHADDYYVKPPKHDFPKFDGTLSNKFFITQFLLGLRDDLRAAVRLQAPTSITRASVLARIQEEEADAHRPRPRVFPVGRPPTHPIALPPRPQAAPRPAAAPAAAGGDDFARERQLRDHRRAHGLCFRCGDRYSREHRCKQATQLLTIHMGEHGEILTEDAIQAMELLDDQGAAPADQECCVLSTQAVSGTETPRTIRLRALVGNQVMLLLVNSGSTHSFISASFAERIAATTTPLPPVDVRVANGERLVCDKLVPGVKWWLQGHTFTTDMRQLTLGAYDGVLGMDWLEQFSPMSCHWLNKTLTFEHEGATITLQGVRQSAVQSLEPIEPEQFNKWQAGNDIWYMALIDRQPPSSDTVSKLPV</sequence>
<feature type="compositionally biased region" description="Low complexity" evidence="1">
    <location>
        <begin position="71"/>
        <end position="81"/>
    </location>
</feature>
<evidence type="ECO:0000313" key="2">
    <source>
        <dbReference type="EnsemblPlants" id="AET3Gv20329300.1"/>
    </source>
</evidence>
<feature type="region of interest" description="Disordered" evidence="1">
    <location>
        <begin position="63"/>
        <end position="94"/>
    </location>
</feature>
<feature type="compositionally biased region" description="Low complexity" evidence="1">
    <location>
        <begin position="231"/>
        <end position="240"/>
    </location>
</feature>
<organism evidence="2 3">
    <name type="scientific">Aegilops tauschii subsp. strangulata</name>
    <name type="common">Goatgrass</name>
    <dbReference type="NCBI Taxonomy" id="200361"/>
    <lineage>
        <taxon>Eukaryota</taxon>
        <taxon>Viridiplantae</taxon>
        <taxon>Streptophyta</taxon>
        <taxon>Embryophyta</taxon>
        <taxon>Tracheophyta</taxon>
        <taxon>Spermatophyta</taxon>
        <taxon>Magnoliopsida</taxon>
        <taxon>Liliopsida</taxon>
        <taxon>Poales</taxon>
        <taxon>Poaceae</taxon>
        <taxon>BOP clade</taxon>
        <taxon>Pooideae</taxon>
        <taxon>Triticodae</taxon>
        <taxon>Triticeae</taxon>
        <taxon>Triticinae</taxon>
        <taxon>Aegilops</taxon>
    </lineage>
</organism>
<dbReference type="Pfam" id="PF08284">
    <property type="entry name" value="RVP_2"/>
    <property type="match status" value="1"/>
</dbReference>
<reference evidence="2" key="4">
    <citation type="submission" date="2019-03" db="UniProtKB">
        <authorList>
            <consortium name="EnsemblPlants"/>
        </authorList>
    </citation>
    <scope>IDENTIFICATION</scope>
</reference>
<dbReference type="Proteomes" id="UP000015105">
    <property type="component" value="Chromosome 3D"/>
</dbReference>
<dbReference type="PANTHER" id="PTHR15503:SF22">
    <property type="entry name" value="TRANSPOSON TY3-I GAG POLYPROTEIN"/>
    <property type="match status" value="1"/>
</dbReference>
<accession>A0A453EG05</accession>
<dbReference type="Gramene" id="AET3Gv20329300.1">
    <property type="protein sequence ID" value="AET3Gv20329300.1"/>
    <property type="gene ID" value="AET3Gv20329300"/>
</dbReference>
<protein>
    <recommendedName>
        <fullName evidence="4">Retrotransposon gag domain-containing protein</fullName>
    </recommendedName>
</protein>
<dbReference type="CDD" id="cd00303">
    <property type="entry name" value="retropepsin_like"/>
    <property type="match status" value="1"/>
</dbReference>
<dbReference type="STRING" id="200361.A0A453EG05"/>
<dbReference type="InterPro" id="IPR021109">
    <property type="entry name" value="Peptidase_aspartic_dom_sf"/>
</dbReference>
<reference evidence="3" key="2">
    <citation type="journal article" date="2017" name="Nat. Plants">
        <title>The Aegilops tauschii genome reveals multiple impacts of transposons.</title>
        <authorList>
            <person name="Zhao G."/>
            <person name="Zou C."/>
            <person name="Li K."/>
            <person name="Wang K."/>
            <person name="Li T."/>
            <person name="Gao L."/>
            <person name="Zhang X."/>
            <person name="Wang H."/>
            <person name="Yang Z."/>
            <person name="Liu X."/>
            <person name="Jiang W."/>
            <person name="Mao L."/>
            <person name="Kong X."/>
            <person name="Jiao Y."/>
            <person name="Jia J."/>
        </authorList>
    </citation>
    <scope>NUCLEOTIDE SEQUENCE [LARGE SCALE GENOMIC DNA]</scope>
    <source>
        <strain evidence="3">cv. AL8/78</strain>
    </source>
</reference>
<dbReference type="SUPFAM" id="SSF50630">
    <property type="entry name" value="Acid proteases"/>
    <property type="match status" value="1"/>
</dbReference>
<dbReference type="Gene3D" id="2.40.70.10">
    <property type="entry name" value="Acid Proteases"/>
    <property type="match status" value="1"/>
</dbReference>
<reference evidence="3" key="1">
    <citation type="journal article" date="2014" name="Science">
        <title>Ancient hybridizations among the ancestral genomes of bread wheat.</title>
        <authorList>
            <consortium name="International Wheat Genome Sequencing Consortium,"/>
            <person name="Marcussen T."/>
            <person name="Sandve S.R."/>
            <person name="Heier L."/>
            <person name="Spannagl M."/>
            <person name="Pfeifer M."/>
            <person name="Jakobsen K.S."/>
            <person name="Wulff B.B."/>
            <person name="Steuernagel B."/>
            <person name="Mayer K.F."/>
            <person name="Olsen O.A."/>
        </authorList>
    </citation>
    <scope>NUCLEOTIDE SEQUENCE [LARGE SCALE GENOMIC DNA]</scope>
    <source>
        <strain evidence="3">cv. AL8/78</strain>
    </source>
</reference>
<dbReference type="InterPro" id="IPR032567">
    <property type="entry name" value="RTL1-rel"/>
</dbReference>
<reference evidence="2" key="3">
    <citation type="journal article" date="2017" name="Nature">
        <title>Genome sequence of the progenitor of the wheat D genome Aegilops tauschii.</title>
        <authorList>
            <person name="Luo M.C."/>
            <person name="Gu Y.Q."/>
            <person name="Puiu D."/>
            <person name="Wang H."/>
            <person name="Twardziok S.O."/>
            <person name="Deal K.R."/>
            <person name="Huo N."/>
            <person name="Zhu T."/>
            <person name="Wang L."/>
            <person name="Wang Y."/>
            <person name="McGuire P.E."/>
            <person name="Liu S."/>
            <person name="Long H."/>
            <person name="Ramasamy R.K."/>
            <person name="Rodriguez J.C."/>
            <person name="Van S.L."/>
            <person name="Yuan L."/>
            <person name="Wang Z."/>
            <person name="Xia Z."/>
            <person name="Xiao L."/>
            <person name="Anderson O.D."/>
            <person name="Ouyang S."/>
            <person name="Liang Y."/>
            <person name="Zimin A.V."/>
            <person name="Pertea G."/>
            <person name="Qi P."/>
            <person name="Bennetzen J.L."/>
            <person name="Dai X."/>
            <person name="Dawson M.W."/>
            <person name="Muller H.G."/>
            <person name="Kugler K."/>
            <person name="Rivarola-Duarte L."/>
            <person name="Spannagl M."/>
            <person name="Mayer K.F.X."/>
            <person name="Lu F.H."/>
            <person name="Bevan M.W."/>
            <person name="Leroy P."/>
            <person name="Li P."/>
            <person name="You F.M."/>
            <person name="Sun Q."/>
            <person name="Liu Z."/>
            <person name="Lyons E."/>
            <person name="Wicker T."/>
            <person name="Salzberg S.L."/>
            <person name="Devos K.M."/>
            <person name="Dvorak J."/>
        </authorList>
    </citation>
    <scope>NUCLEOTIDE SEQUENCE [LARGE SCALE GENOMIC DNA]</scope>
    <source>
        <strain evidence="2">cv. AL8/78</strain>
    </source>
</reference>
<dbReference type="EnsemblPlants" id="AET3Gv20329300.1">
    <property type="protein sequence ID" value="AET3Gv20329300.1"/>
    <property type="gene ID" value="AET3Gv20329300"/>
</dbReference>
<evidence type="ECO:0000256" key="1">
    <source>
        <dbReference type="SAM" id="MobiDB-lite"/>
    </source>
</evidence>
<evidence type="ECO:0008006" key="4">
    <source>
        <dbReference type="Google" id="ProtNLM"/>
    </source>
</evidence>
<name>A0A453EG05_AEGTS</name>
<dbReference type="AlphaFoldDB" id="A0A453EG05"/>
<dbReference type="PANTHER" id="PTHR15503">
    <property type="entry name" value="LDOC1 RELATED"/>
    <property type="match status" value="1"/>
</dbReference>
<feature type="compositionally biased region" description="Pro residues" evidence="1">
    <location>
        <begin position="214"/>
        <end position="230"/>
    </location>
</feature>
<reference evidence="2" key="5">
    <citation type="journal article" date="2021" name="G3 (Bethesda)">
        <title>Aegilops tauschii genome assembly Aet v5.0 features greater sequence contiguity and improved annotation.</title>
        <authorList>
            <person name="Wang L."/>
            <person name="Zhu T."/>
            <person name="Rodriguez J.C."/>
            <person name="Deal K.R."/>
            <person name="Dubcovsky J."/>
            <person name="McGuire P.E."/>
            <person name="Lux T."/>
            <person name="Spannagl M."/>
            <person name="Mayer K.F.X."/>
            <person name="Baldrich P."/>
            <person name="Meyers B.C."/>
            <person name="Huo N."/>
            <person name="Gu Y.Q."/>
            <person name="Zhou H."/>
            <person name="Devos K.M."/>
            <person name="Bennetzen J.L."/>
            <person name="Unver T."/>
            <person name="Budak H."/>
            <person name="Gulick P.J."/>
            <person name="Galiba G."/>
            <person name="Kalapos B."/>
            <person name="Nelson D.R."/>
            <person name="Li P."/>
            <person name="You F.M."/>
            <person name="Luo M.C."/>
            <person name="Dvorak J."/>
        </authorList>
    </citation>
    <scope>NUCLEOTIDE SEQUENCE [LARGE SCALE GENOMIC DNA]</scope>
    <source>
        <strain evidence="2">cv. AL8/78</strain>
    </source>
</reference>
<feature type="region of interest" description="Disordered" evidence="1">
    <location>
        <begin position="199"/>
        <end position="243"/>
    </location>
</feature>
<proteinExistence type="predicted"/>
<keyword evidence="3" id="KW-1185">Reference proteome</keyword>
<evidence type="ECO:0000313" key="3">
    <source>
        <dbReference type="Proteomes" id="UP000015105"/>
    </source>
</evidence>